<reference evidence="2" key="1">
    <citation type="submission" date="2021-03" db="EMBL/GenBank/DDBJ databases">
        <title>Draft genome sequence of rust myrtle Austropuccinia psidii MF-1, a brazilian biotype.</title>
        <authorList>
            <person name="Quecine M.C."/>
            <person name="Pachon D.M.R."/>
            <person name="Bonatelli M.L."/>
            <person name="Correr F.H."/>
            <person name="Franceschini L.M."/>
            <person name="Leite T.F."/>
            <person name="Margarido G.R.A."/>
            <person name="Almeida C.A."/>
            <person name="Ferrarezi J.A."/>
            <person name="Labate C.A."/>
        </authorList>
    </citation>
    <scope>NUCLEOTIDE SEQUENCE</scope>
    <source>
        <strain evidence="2">MF-1</strain>
    </source>
</reference>
<dbReference type="Proteomes" id="UP000765509">
    <property type="component" value="Unassembled WGS sequence"/>
</dbReference>
<feature type="compositionally biased region" description="Polar residues" evidence="1">
    <location>
        <begin position="167"/>
        <end position="177"/>
    </location>
</feature>
<accession>A0A9Q3D010</accession>
<evidence type="ECO:0000256" key="1">
    <source>
        <dbReference type="SAM" id="MobiDB-lite"/>
    </source>
</evidence>
<proteinExistence type="predicted"/>
<evidence type="ECO:0000313" key="3">
    <source>
        <dbReference type="Proteomes" id="UP000765509"/>
    </source>
</evidence>
<protein>
    <submittedName>
        <fullName evidence="2">Uncharacterized protein</fullName>
    </submittedName>
</protein>
<keyword evidence="3" id="KW-1185">Reference proteome</keyword>
<name>A0A9Q3D010_9BASI</name>
<sequence length="177" mass="19719">VLPHLSHTRGVPTMSDPFSIPTEPKDLYQAKVPIEAQRPGLFSFPFSSNSYTKENRKQRIRGEQSSEDGYSSPIQLKFVANPIYKMKIYKGKQRETEPEDPEHQDEIVSASSVASTSRVKIPAKNDNLGPKTIADYSRNRGGANPSKNNKGKLKSNSQELATDNYLHESSFSDSDGM</sequence>
<evidence type="ECO:0000313" key="2">
    <source>
        <dbReference type="EMBL" id="MBW0492993.1"/>
    </source>
</evidence>
<feature type="region of interest" description="Disordered" evidence="1">
    <location>
        <begin position="1"/>
        <end position="22"/>
    </location>
</feature>
<feature type="region of interest" description="Disordered" evidence="1">
    <location>
        <begin position="90"/>
        <end position="177"/>
    </location>
</feature>
<comment type="caution">
    <text evidence="2">The sequence shown here is derived from an EMBL/GenBank/DDBJ whole genome shotgun (WGS) entry which is preliminary data.</text>
</comment>
<feature type="compositionally biased region" description="Low complexity" evidence="1">
    <location>
        <begin position="108"/>
        <end position="117"/>
    </location>
</feature>
<feature type="region of interest" description="Disordered" evidence="1">
    <location>
        <begin position="45"/>
        <end position="73"/>
    </location>
</feature>
<feature type="non-terminal residue" evidence="2">
    <location>
        <position position="1"/>
    </location>
</feature>
<organism evidence="2 3">
    <name type="scientific">Austropuccinia psidii MF-1</name>
    <dbReference type="NCBI Taxonomy" id="1389203"/>
    <lineage>
        <taxon>Eukaryota</taxon>
        <taxon>Fungi</taxon>
        <taxon>Dikarya</taxon>
        <taxon>Basidiomycota</taxon>
        <taxon>Pucciniomycotina</taxon>
        <taxon>Pucciniomycetes</taxon>
        <taxon>Pucciniales</taxon>
        <taxon>Sphaerophragmiaceae</taxon>
        <taxon>Austropuccinia</taxon>
    </lineage>
</organism>
<dbReference type="AlphaFoldDB" id="A0A9Q3D010"/>
<gene>
    <name evidence="2" type="ORF">O181_032708</name>
</gene>
<dbReference type="EMBL" id="AVOT02011850">
    <property type="protein sequence ID" value="MBW0492993.1"/>
    <property type="molecule type" value="Genomic_DNA"/>
</dbReference>
<feature type="compositionally biased region" description="Basic and acidic residues" evidence="1">
    <location>
        <begin position="53"/>
        <end position="64"/>
    </location>
</feature>